<evidence type="ECO:0000313" key="2">
    <source>
        <dbReference type="EMBL" id="KAF2108150.1"/>
    </source>
</evidence>
<reference evidence="2" key="1">
    <citation type="journal article" date="2020" name="Stud. Mycol.">
        <title>101 Dothideomycetes genomes: a test case for predicting lifestyles and emergence of pathogens.</title>
        <authorList>
            <person name="Haridas S."/>
            <person name="Albert R."/>
            <person name="Binder M."/>
            <person name="Bloem J."/>
            <person name="Labutti K."/>
            <person name="Salamov A."/>
            <person name="Andreopoulos B."/>
            <person name="Baker S."/>
            <person name="Barry K."/>
            <person name="Bills G."/>
            <person name="Bluhm B."/>
            <person name="Cannon C."/>
            <person name="Castanera R."/>
            <person name="Culley D."/>
            <person name="Daum C."/>
            <person name="Ezra D."/>
            <person name="Gonzalez J."/>
            <person name="Henrissat B."/>
            <person name="Kuo A."/>
            <person name="Liang C."/>
            <person name="Lipzen A."/>
            <person name="Lutzoni F."/>
            <person name="Magnuson J."/>
            <person name="Mondo S."/>
            <person name="Nolan M."/>
            <person name="Ohm R."/>
            <person name="Pangilinan J."/>
            <person name="Park H.-J."/>
            <person name="Ramirez L."/>
            <person name="Alfaro M."/>
            <person name="Sun H."/>
            <person name="Tritt A."/>
            <person name="Yoshinaga Y."/>
            <person name="Zwiers L.-H."/>
            <person name="Turgeon B."/>
            <person name="Goodwin S."/>
            <person name="Spatafora J."/>
            <person name="Crous P."/>
            <person name="Grigoriev I."/>
        </authorList>
    </citation>
    <scope>NUCLEOTIDE SEQUENCE</scope>
    <source>
        <strain evidence="2">CBS 627.86</strain>
    </source>
</reference>
<feature type="compositionally biased region" description="Polar residues" evidence="1">
    <location>
        <begin position="18"/>
        <end position="27"/>
    </location>
</feature>
<evidence type="ECO:0000256" key="1">
    <source>
        <dbReference type="SAM" id="MobiDB-lite"/>
    </source>
</evidence>
<sequence>MSQNRRHCTKTSLAEPRSQATNTASTHNRPKTNTTPPAPISTSITMINPDTLKNLLDITPDCSATSTSLRRCTKRISIRSVDAFLHGLARPDLSDITAGDLWGLAQRCLCPHWKRKHQEQARTLAAEWERILGAAVQIRDDAVRAKEEELRELMEEMQEELEQELRESAAEETQEETQEVTPEGTHQTLRGEL</sequence>
<protein>
    <submittedName>
        <fullName evidence="2">Uncharacterized protein</fullName>
    </submittedName>
</protein>
<keyword evidence="3" id="KW-1185">Reference proteome</keyword>
<evidence type="ECO:0000313" key="3">
    <source>
        <dbReference type="Proteomes" id="UP000799770"/>
    </source>
</evidence>
<organism evidence="2 3">
    <name type="scientific">Lophiotrema nucula</name>
    <dbReference type="NCBI Taxonomy" id="690887"/>
    <lineage>
        <taxon>Eukaryota</taxon>
        <taxon>Fungi</taxon>
        <taxon>Dikarya</taxon>
        <taxon>Ascomycota</taxon>
        <taxon>Pezizomycotina</taxon>
        <taxon>Dothideomycetes</taxon>
        <taxon>Pleosporomycetidae</taxon>
        <taxon>Pleosporales</taxon>
        <taxon>Lophiotremataceae</taxon>
        <taxon>Lophiotrema</taxon>
    </lineage>
</organism>
<proteinExistence type="predicted"/>
<dbReference type="Proteomes" id="UP000799770">
    <property type="component" value="Unassembled WGS sequence"/>
</dbReference>
<accession>A0A6A5YMD5</accession>
<dbReference type="AlphaFoldDB" id="A0A6A5YMD5"/>
<dbReference type="EMBL" id="ML977349">
    <property type="protein sequence ID" value="KAF2108150.1"/>
    <property type="molecule type" value="Genomic_DNA"/>
</dbReference>
<feature type="region of interest" description="Disordered" evidence="1">
    <location>
        <begin position="1"/>
        <end position="40"/>
    </location>
</feature>
<feature type="region of interest" description="Disordered" evidence="1">
    <location>
        <begin position="155"/>
        <end position="193"/>
    </location>
</feature>
<gene>
    <name evidence="2" type="ORF">BDV96DRAFT_605835</name>
</gene>
<name>A0A6A5YMD5_9PLEO</name>